<comment type="caution">
    <text evidence="1">The sequence shown here is derived from an EMBL/GenBank/DDBJ whole genome shotgun (WGS) entry which is preliminary data.</text>
</comment>
<keyword evidence="2" id="KW-1185">Reference proteome</keyword>
<evidence type="ECO:0000313" key="1">
    <source>
        <dbReference type="EMBL" id="OJF09743.1"/>
    </source>
</evidence>
<sequence>MTAAWAWDALQARTAAIEAAVGDRFPLHAGDEGWTTTRRGSWTGGFWAGLLWLRAAALGRPRDLEIARRWTARLPPRAADDTDTRAMTFWYGAGLGHRWCGEAEAGEIAAAGARAVAASALPGSGLIPVGTAFGRAGAARAGVDALAAVVALLEETGRHAAAVRHVDALVPLLVDDRGEVRPHADLTGSAPPAVDGLWSRGQAWGVLGLAVAADRLGGRHRAVAERVAERWLSLAGHGVPPAAFGTAASVDTSAAVIAAAGLWTLGDHAAAGAIIDTVVAGHLRPDGVLTGGCYDLAAGVACAHELIWGTYFLTAAIAVRTGRLPRGW</sequence>
<dbReference type="AlphaFoldDB" id="A0A1K0FA74"/>
<dbReference type="InterPro" id="IPR008928">
    <property type="entry name" value="6-hairpin_glycosidase_sf"/>
</dbReference>
<accession>A0A1K0FA74</accession>
<organism evidence="1 2">
    <name type="scientific">Couchioplanes caeruleus subsp. caeruleus</name>
    <dbReference type="NCBI Taxonomy" id="56427"/>
    <lineage>
        <taxon>Bacteria</taxon>
        <taxon>Bacillati</taxon>
        <taxon>Actinomycetota</taxon>
        <taxon>Actinomycetes</taxon>
        <taxon>Micromonosporales</taxon>
        <taxon>Micromonosporaceae</taxon>
        <taxon>Couchioplanes</taxon>
    </lineage>
</organism>
<dbReference type="GO" id="GO:0005975">
    <property type="term" value="P:carbohydrate metabolic process"/>
    <property type="evidence" value="ECO:0007669"/>
    <property type="project" value="InterPro"/>
</dbReference>
<gene>
    <name evidence="1" type="ORF">BG844_35865</name>
</gene>
<proteinExistence type="predicted"/>
<evidence type="ECO:0008006" key="3">
    <source>
        <dbReference type="Google" id="ProtNLM"/>
    </source>
</evidence>
<dbReference type="Gene3D" id="1.50.10.10">
    <property type="match status" value="1"/>
</dbReference>
<protein>
    <recommendedName>
        <fullName evidence="3">Unsaturated chondroitin disaccharide hydrolase</fullName>
    </recommendedName>
</protein>
<name>A0A1K0FA74_9ACTN</name>
<dbReference type="SUPFAM" id="SSF48208">
    <property type="entry name" value="Six-hairpin glycosidases"/>
    <property type="match status" value="1"/>
</dbReference>
<dbReference type="Proteomes" id="UP000182486">
    <property type="component" value="Unassembled WGS sequence"/>
</dbReference>
<evidence type="ECO:0000313" key="2">
    <source>
        <dbReference type="Proteomes" id="UP000182486"/>
    </source>
</evidence>
<dbReference type="EMBL" id="MEIA01000548">
    <property type="protein sequence ID" value="OJF09743.1"/>
    <property type="molecule type" value="Genomic_DNA"/>
</dbReference>
<dbReference type="InterPro" id="IPR012341">
    <property type="entry name" value="6hp_glycosidase-like_sf"/>
</dbReference>
<dbReference type="RefSeq" id="WP_071809893.1">
    <property type="nucleotide sequence ID" value="NZ_MEIA01000548.1"/>
</dbReference>
<reference evidence="1 2" key="1">
    <citation type="submission" date="2016-09" db="EMBL/GenBank/DDBJ databases">
        <title>Couchioplanes caeruleus draft genome sequence.</title>
        <authorList>
            <person name="Sheehan J."/>
            <person name="Caffrey P."/>
        </authorList>
    </citation>
    <scope>NUCLEOTIDE SEQUENCE [LARGE SCALE GENOMIC DNA]</scope>
    <source>
        <strain evidence="1 2">DSM 43634</strain>
    </source>
</reference>